<dbReference type="PANTHER" id="PTHR39328">
    <property type="entry name" value="BLL2871 PROTEIN"/>
    <property type="match status" value="1"/>
</dbReference>
<dbReference type="PANTHER" id="PTHR39328:SF1">
    <property type="entry name" value="BLL2871 PROTEIN"/>
    <property type="match status" value="1"/>
</dbReference>
<dbReference type="InterPro" id="IPR011990">
    <property type="entry name" value="TPR-like_helical_dom_sf"/>
</dbReference>
<protein>
    <submittedName>
        <fullName evidence="1">DUF1028 domain-containing protein</fullName>
    </submittedName>
</protein>
<dbReference type="Gene3D" id="3.60.20.10">
    <property type="entry name" value="Glutamine Phosphoribosylpyrophosphate, subunit 1, domain 1"/>
    <property type="match status" value="1"/>
</dbReference>
<sequence>MTYSILALDPEAGEIGVAVQSHFFAVGSCVPWAQAGVGVVASQSIVEPAYGVRGLSLMAQGRSPQQVLDSLLADDAGAPTRQVAMLGVSGAGATHTGPGCIGHAGHCVRQHSRTQANLVAAPQVWTAMAEEFEGAAGSLAQRLLAALRAGEAQGGDLRGQQAAALKVVRTVATGDLNADVVVDLRVDDADRPLDELDRLLTASQTLAGLLRLLQTPGLLIGEFAVAEETLTDALGELDRAQTLAGVSNAEPTVWKGLLLARAGRTDAARSCFASAGRVNPRTAELLRRLAAAGMWTRDPAELETLLPP</sequence>
<comment type="caution">
    <text evidence="1">The sequence shown here is derived from an EMBL/GenBank/DDBJ whole genome shotgun (WGS) entry which is preliminary data.</text>
</comment>
<accession>A0ABW1J8R4</accession>
<organism evidence="1 2">
    <name type="scientific">Pseudonocardia hispaniensis</name>
    <dbReference type="NCBI Taxonomy" id="904933"/>
    <lineage>
        <taxon>Bacteria</taxon>
        <taxon>Bacillati</taxon>
        <taxon>Actinomycetota</taxon>
        <taxon>Actinomycetes</taxon>
        <taxon>Pseudonocardiales</taxon>
        <taxon>Pseudonocardiaceae</taxon>
        <taxon>Pseudonocardia</taxon>
    </lineage>
</organism>
<dbReference type="EMBL" id="JBHSQW010000044">
    <property type="protein sequence ID" value="MFC5996755.1"/>
    <property type="molecule type" value="Genomic_DNA"/>
</dbReference>
<name>A0ABW1J8R4_9PSEU</name>
<dbReference type="Proteomes" id="UP001596302">
    <property type="component" value="Unassembled WGS sequence"/>
</dbReference>
<keyword evidence="2" id="KW-1185">Reference proteome</keyword>
<dbReference type="SUPFAM" id="SSF48452">
    <property type="entry name" value="TPR-like"/>
    <property type="match status" value="1"/>
</dbReference>
<dbReference type="Pfam" id="PF06267">
    <property type="entry name" value="DUF1028"/>
    <property type="match status" value="1"/>
</dbReference>
<dbReference type="SUPFAM" id="SSF56235">
    <property type="entry name" value="N-terminal nucleophile aminohydrolases (Ntn hydrolases)"/>
    <property type="match status" value="1"/>
</dbReference>
<gene>
    <name evidence="1" type="ORF">ACFQE5_21340</name>
</gene>
<dbReference type="RefSeq" id="WP_379587573.1">
    <property type="nucleotide sequence ID" value="NZ_JBHSQW010000044.1"/>
</dbReference>
<evidence type="ECO:0000313" key="2">
    <source>
        <dbReference type="Proteomes" id="UP001596302"/>
    </source>
</evidence>
<proteinExistence type="predicted"/>
<evidence type="ECO:0000313" key="1">
    <source>
        <dbReference type="EMBL" id="MFC5996755.1"/>
    </source>
</evidence>
<dbReference type="InterPro" id="IPR010430">
    <property type="entry name" value="DUF1028"/>
</dbReference>
<dbReference type="InterPro" id="IPR029055">
    <property type="entry name" value="Ntn_hydrolases_N"/>
</dbReference>
<reference evidence="2" key="1">
    <citation type="journal article" date="2019" name="Int. J. Syst. Evol. Microbiol.">
        <title>The Global Catalogue of Microorganisms (GCM) 10K type strain sequencing project: providing services to taxonomists for standard genome sequencing and annotation.</title>
        <authorList>
            <consortium name="The Broad Institute Genomics Platform"/>
            <consortium name="The Broad Institute Genome Sequencing Center for Infectious Disease"/>
            <person name="Wu L."/>
            <person name="Ma J."/>
        </authorList>
    </citation>
    <scope>NUCLEOTIDE SEQUENCE [LARGE SCALE GENOMIC DNA]</scope>
    <source>
        <strain evidence="2">CCM 8391</strain>
    </source>
</reference>